<feature type="region of interest" description="Disordered" evidence="7">
    <location>
        <begin position="601"/>
        <end position="656"/>
    </location>
</feature>
<dbReference type="Pfam" id="PF00069">
    <property type="entry name" value="Pkinase"/>
    <property type="match status" value="1"/>
</dbReference>
<feature type="region of interest" description="Disordered" evidence="7">
    <location>
        <begin position="910"/>
        <end position="982"/>
    </location>
</feature>
<dbReference type="PANTHER" id="PTHR48016:SF48">
    <property type="entry name" value="SERINE_THREONINE-PROTEIN KINASE BCK1_SLK1_SSP31"/>
    <property type="match status" value="1"/>
</dbReference>
<evidence type="ECO:0000256" key="1">
    <source>
        <dbReference type="ARBA" id="ARBA00006529"/>
    </source>
</evidence>
<feature type="compositionally biased region" description="Basic and acidic residues" evidence="7">
    <location>
        <begin position="724"/>
        <end position="752"/>
    </location>
</feature>
<keyword evidence="3 6" id="KW-0547">Nucleotide-binding</keyword>
<dbReference type="SUPFAM" id="SSF56112">
    <property type="entry name" value="Protein kinase-like (PK-like)"/>
    <property type="match status" value="1"/>
</dbReference>
<feature type="domain" description="Protein kinase" evidence="8">
    <location>
        <begin position="1147"/>
        <end position="1412"/>
    </location>
</feature>
<evidence type="ECO:0000256" key="4">
    <source>
        <dbReference type="ARBA" id="ARBA00022777"/>
    </source>
</evidence>
<accession>A0A1G4KG28</accession>
<keyword evidence="2" id="KW-0808">Transferase</keyword>
<comment type="similarity">
    <text evidence="1">Belongs to the protein kinase superfamily. STE Ser/Thr protein kinase family. MAP kinase kinase kinase subfamily.</text>
</comment>
<dbReference type="GO" id="GO:0000196">
    <property type="term" value="P:cell integrity MAPK cascade"/>
    <property type="evidence" value="ECO:0007669"/>
    <property type="project" value="UniProtKB-ARBA"/>
</dbReference>
<name>A0A1G4KG28_9SACH</name>
<keyword evidence="4" id="KW-0418">Kinase</keyword>
<dbReference type="PROSITE" id="PS50011">
    <property type="entry name" value="PROTEIN_KINASE_DOM"/>
    <property type="match status" value="1"/>
</dbReference>
<dbReference type="InterPro" id="IPR011009">
    <property type="entry name" value="Kinase-like_dom_sf"/>
</dbReference>
<evidence type="ECO:0000256" key="2">
    <source>
        <dbReference type="ARBA" id="ARBA00022679"/>
    </source>
</evidence>
<evidence type="ECO:0000313" key="10">
    <source>
        <dbReference type="Proteomes" id="UP000191024"/>
    </source>
</evidence>
<protein>
    <submittedName>
        <fullName evidence="9">LAMI_0H07734g1_1</fullName>
    </submittedName>
</protein>
<feature type="region of interest" description="Disordered" evidence="7">
    <location>
        <begin position="325"/>
        <end position="349"/>
    </location>
</feature>
<keyword evidence="5 6" id="KW-0067">ATP-binding</keyword>
<evidence type="ECO:0000256" key="3">
    <source>
        <dbReference type="ARBA" id="ARBA00022741"/>
    </source>
</evidence>
<organism evidence="9 10">
    <name type="scientific">Lachancea mirantina</name>
    <dbReference type="NCBI Taxonomy" id="1230905"/>
    <lineage>
        <taxon>Eukaryota</taxon>
        <taxon>Fungi</taxon>
        <taxon>Dikarya</taxon>
        <taxon>Ascomycota</taxon>
        <taxon>Saccharomycotina</taxon>
        <taxon>Saccharomycetes</taxon>
        <taxon>Saccharomycetales</taxon>
        <taxon>Saccharomycetaceae</taxon>
        <taxon>Lachancea</taxon>
    </lineage>
</organism>
<proteinExistence type="inferred from homology"/>
<dbReference type="PANTHER" id="PTHR48016">
    <property type="entry name" value="MAP KINASE KINASE KINASE SSK2-RELATED-RELATED"/>
    <property type="match status" value="1"/>
</dbReference>
<dbReference type="Proteomes" id="UP000191024">
    <property type="component" value="Chromosome H"/>
</dbReference>
<feature type="compositionally biased region" description="Polar residues" evidence="7">
    <location>
        <begin position="412"/>
        <end position="421"/>
    </location>
</feature>
<feature type="compositionally biased region" description="Basic and acidic residues" evidence="7">
    <location>
        <begin position="945"/>
        <end position="954"/>
    </location>
</feature>
<dbReference type="InterPro" id="IPR050538">
    <property type="entry name" value="MAP_kinase_kinase_kinase"/>
</dbReference>
<sequence>MAFLKKKRVSAGHGGLSDLDIVSSSPKGQQTPRLPSRSGASRRSVYGAKRPDERLIQSQTVELPSEKVSNFKNSSRNPFVEHDSAADSSFSFEDQAWIRSPENKQFDSFNSPGGSQTPQTSQTPQSINTQQTYSEELKRNESRHSSGGSISSLSLDRLLCTWDVTDPHEWTKGRVLSFFKSNDFSDQWILYFRKHQLYGDKFLGLLAHENFLKHAKNLPQTENSSYNRFQFLLKRTLEQNVVNGHIRNKSDKSVTSRSSSDSTTKLRNRSYLSSEHSRSASDSIPSSGRKVSAEGVEERPQTKGYQKGNSASSLYRRSLISLRSSNSYYSPGKTESMTKPTLPRPISTIDSNAPVITESATQPSSSPLSPNYTNIFRRQHKSSSSESSIFNILFGSNSGQPVVPTEKPAVQTGRSYSSENLPASKSPEASASSPLRQNSWNAENLSSLIPDPVISSDTTPVLKPTEGSKEDDATEFESENPQLQKTQPNFELKDFVLEKKFYPLKSDNGQDNYVMVTKDNRTFIPINVNMVSNINELKESMAITLGISHQNFTVHLTDFGCEIGCSIPDQLLENLRLNMFYGVPKRFFIKDQLKVQLKPRAVPAGQEMGPSLRPAKSKGSLKSTASSMAYSNDGNSLVTSNSDVTSYDESSNGPDAAIYPQTPSYYYENVSSSNLPEVDYWNVKSAVREGTPPTEVPRIASRSGSKVGTPLQEGSDTTFKVIRKPSDNEINFDKRRDSPYNKADFAPRREAPKPPGGTSVSSGPFAGGQTLYMSNAPSSLHKRRLTRKTKRPPPPTANLQPSSVSSTTSSPQHHKSSEDSVVKSYTPASSHVLVPQPYRGASDGLNLNRTEDNSVTAYLSRQRSNRSGSLHSVTASTISSPPRLLTRMSSKRVVSSASAADNFEENDITFNDAPALSDSGDGSDDSDSSNDIIWSTSAPKNLLSKPKESSKPEPLETSGPSGTLGSDRKASILAHDPTGLGRKMTLRPSAEVVYQNLEKFFPGTDLDKPIVEGSTPPPSPPPNANGYQAVASFTSSEKKSKSIPTPNASPINSRSGTPQTMITSPPVTDRMATALHEATHLKVPKRAKTLRIIAREASEARQSPKGRSLKRKNTKMWGTRVVEVTDKGTVAINKTKNSNGDYKEFAWIKGEMIGKGSFGSVYLGLNVTTGEMIAVKQVEVPRFSAQDEQAHNVLEALKSEVSTLQDLDHLNIVQYLGFENKGNIYSLFLEYVAGGSVGSLIRFLGHFDEKLIRFLTVQVLAGLSYLHSRGILHRDMKADNILIDSDGVCKISDFGISKKSSNIYTNSDMTMRGTVFWMAPEMVDTKQGYSAKVDIWSLGCVVLEMFAGKRPWSNLEVVAAMFQIGKSKSAPPIPEDTLPLISEQGRDFLDACFEIDPERRPTADKLLEHKFCVVDNDFDFKETKLARFIKSNDKVNSSKLRNSSQ</sequence>
<evidence type="ECO:0000256" key="5">
    <source>
        <dbReference type="ARBA" id="ARBA00022840"/>
    </source>
</evidence>
<keyword evidence="10" id="KW-1185">Reference proteome</keyword>
<feature type="compositionally biased region" description="Low complexity" evidence="7">
    <location>
        <begin position="255"/>
        <end position="265"/>
    </location>
</feature>
<dbReference type="InterPro" id="IPR017441">
    <property type="entry name" value="Protein_kinase_ATP_BS"/>
</dbReference>
<dbReference type="PROSITE" id="PS00108">
    <property type="entry name" value="PROTEIN_KINASE_ST"/>
    <property type="match status" value="1"/>
</dbReference>
<feature type="compositionally biased region" description="Basic residues" evidence="7">
    <location>
        <begin position="1"/>
        <end position="10"/>
    </location>
</feature>
<feature type="region of interest" description="Disordered" evidence="7">
    <location>
        <begin position="103"/>
        <end position="150"/>
    </location>
</feature>
<feature type="compositionally biased region" description="Low complexity" evidence="7">
    <location>
        <begin position="111"/>
        <end position="132"/>
    </location>
</feature>
<feature type="region of interest" description="Disordered" evidence="7">
    <location>
        <begin position="1"/>
        <end position="82"/>
    </location>
</feature>
<feature type="compositionally biased region" description="Polar residues" evidence="7">
    <location>
        <begin position="435"/>
        <end position="447"/>
    </location>
</feature>
<dbReference type="FunFam" id="3.30.200.20:FF:000387">
    <property type="entry name" value="Serine/threonine-protein kinase STE11"/>
    <property type="match status" value="1"/>
</dbReference>
<dbReference type="Gene3D" id="1.10.510.10">
    <property type="entry name" value="Transferase(Phosphotransferase) domain 1"/>
    <property type="match status" value="1"/>
</dbReference>
<evidence type="ECO:0000256" key="7">
    <source>
        <dbReference type="SAM" id="MobiDB-lite"/>
    </source>
</evidence>
<dbReference type="InterPro" id="IPR008271">
    <property type="entry name" value="Ser/Thr_kinase_AS"/>
</dbReference>
<feature type="region of interest" description="Disordered" evidence="7">
    <location>
        <begin position="1003"/>
        <end position="1059"/>
    </location>
</feature>
<dbReference type="PROSITE" id="PS00107">
    <property type="entry name" value="PROTEIN_KINASE_ATP"/>
    <property type="match status" value="1"/>
</dbReference>
<feature type="region of interest" description="Disordered" evidence="7">
    <location>
        <begin position="689"/>
        <end position="824"/>
    </location>
</feature>
<feature type="compositionally biased region" description="Polar residues" evidence="7">
    <location>
        <begin position="56"/>
        <end position="77"/>
    </location>
</feature>
<evidence type="ECO:0000256" key="6">
    <source>
        <dbReference type="PROSITE-ProRule" id="PRU10141"/>
    </source>
</evidence>
<dbReference type="InterPro" id="IPR000719">
    <property type="entry name" value="Prot_kinase_dom"/>
</dbReference>
<feature type="compositionally biased region" description="Polar residues" evidence="7">
    <location>
        <begin position="620"/>
        <end position="653"/>
    </location>
</feature>
<dbReference type="FunFam" id="1.10.510.10:FF:000182">
    <property type="entry name" value="MAP kinase kinase kinase mkh1"/>
    <property type="match status" value="1"/>
</dbReference>
<feature type="compositionally biased region" description="Low complexity" evidence="7">
    <location>
        <begin position="422"/>
        <end position="434"/>
    </location>
</feature>
<feature type="compositionally biased region" description="Polar residues" evidence="7">
    <location>
        <begin position="1042"/>
        <end position="1059"/>
    </location>
</feature>
<feature type="compositionally biased region" description="Basic and acidic residues" evidence="7">
    <location>
        <begin position="135"/>
        <end position="144"/>
    </location>
</feature>
<feature type="region of interest" description="Disordered" evidence="7">
    <location>
        <begin position="395"/>
        <end position="482"/>
    </location>
</feature>
<reference evidence="10" key="1">
    <citation type="submission" date="2016-03" db="EMBL/GenBank/DDBJ databases">
        <authorList>
            <person name="Devillers H."/>
        </authorList>
    </citation>
    <scope>NUCLEOTIDE SEQUENCE [LARGE SCALE GENOMIC DNA]</scope>
</reference>
<dbReference type="STRING" id="1230905.A0A1G4KG28"/>
<feature type="binding site" evidence="6">
    <location>
        <position position="1176"/>
    </location>
    <ligand>
        <name>ATP</name>
        <dbReference type="ChEBI" id="CHEBI:30616"/>
    </ligand>
</feature>
<dbReference type="EMBL" id="LT598468">
    <property type="protein sequence ID" value="SCV03386.1"/>
    <property type="molecule type" value="Genomic_DNA"/>
</dbReference>
<dbReference type="GO" id="GO:0004709">
    <property type="term" value="F:MAP kinase kinase kinase activity"/>
    <property type="evidence" value="ECO:0007669"/>
    <property type="project" value="UniProtKB-ARBA"/>
</dbReference>
<dbReference type="OrthoDB" id="266718at2759"/>
<feature type="region of interest" description="Disordered" evidence="7">
    <location>
        <begin position="243"/>
        <end position="311"/>
    </location>
</feature>
<evidence type="ECO:0000259" key="8">
    <source>
        <dbReference type="PROSITE" id="PS50011"/>
    </source>
</evidence>
<dbReference type="SMART" id="SM00220">
    <property type="entry name" value="S_TKc"/>
    <property type="match status" value="1"/>
</dbReference>
<dbReference type="GO" id="GO:0005524">
    <property type="term" value="F:ATP binding"/>
    <property type="evidence" value="ECO:0007669"/>
    <property type="project" value="UniProtKB-UniRule"/>
</dbReference>
<feature type="compositionally biased region" description="Polar residues" evidence="7">
    <location>
        <begin position="702"/>
        <end position="718"/>
    </location>
</feature>
<feature type="compositionally biased region" description="Basic residues" evidence="7">
    <location>
        <begin position="780"/>
        <end position="791"/>
    </location>
</feature>
<evidence type="ECO:0000313" key="9">
    <source>
        <dbReference type="EMBL" id="SCV03386.1"/>
    </source>
</evidence>
<feature type="compositionally biased region" description="Polar residues" evidence="7">
    <location>
        <begin position="270"/>
        <end position="286"/>
    </location>
</feature>
<gene>
    <name evidence="9" type="ORF">LAMI_0H07734G</name>
</gene>
<feature type="compositionally biased region" description="Polar residues" evidence="7">
    <location>
        <begin position="22"/>
        <end position="41"/>
    </location>
</feature>